<protein>
    <submittedName>
        <fullName evidence="1">Uncharacterized protein</fullName>
    </submittedName>
</protein>
<dbReference type="OrthoDB" id="8753036at2"/>
<dbReference type="AlphaFoldDB" id="A0A4Y9T2G7"/>
<proteinExistence type="predicted"/>
<accession>A0A4Y9T2G7</accession>
<comment type="caution">
    <text evidence="1">The sequence shown here is derived from an EMBL/GenBank/DDBJ whole genome shotgun (WGS) entry which is preliminary data.</text>
</comment>
<evidence type="ECO:0000313" key="1">
    <source>
        <dbReference type="EMBL" id="TFW33726.1"/>
    </source>
</evidence>
<evidence type="ECO:0000313" key="2">
    <source>
        <dbReference type="Proteomes" id="UP000297258"/>
    </source>
</evidence>
<gene>
    <name evidence="1" type="ORF">E4O92_05900</name>
</gene>
<dbReference type="RefSeq" id="WP_135188824.1">
    <property type="nucleotide sequence ID" value="NZ_SPUM01000037.1"/>
</dbReference>
<name>A0A4Y9T2G7_9BURK</name>
<reference evidence="1 2" key="1">
    <citation type="submission" date="2019-03" db="EMBL/GenBank/DDBJ databases">
        <title>Draft genome of Massilia hortus sp. nov., a novel bacterial species of the Oxalobacteraceae family.</title>
        <authorList>
            <person name="Peta V."/>
            <person name="Raths R."/>
            <person name="Bucking H."/>
        </authorList>
    </citation>
    <scope>NUCLEOTIDE SEQUENCE [LARGE SCALE GENOMIC DNA]</scope>
    <source>
        <strain evidence="1 2">ONC3</strain>
    </source>
</reference>
<sequence>MMQAFFSKRAGMIILAAFVVACSQQKESDVKPMLVAGTPAVLPGAASVSAATPSEAPALSREHEGQLMRAIFQDNYDSNSGNAVVDIRQNGTDSTYLMALVCANELADGRTAVIVNGSPSDQNGADMSAHVTPGMLNVYTVRREDGDWTVLERRENVASVGSHGQIGSVKWINLSPNKQGFIVSSGGVWQGYEISMADVFDLGDGVRHLGGFREMSGNSGACMPEVDECWEIDSSMRFVDSPQPAAYRDILVDFKGKRYKVTENKSGDFTEHLKANIEQSARYHFDGKKYVLVSGTNPVPSI</sequence>
<dbReference type="EMBL" id="SPUM01000037">
    <property type="protein sequence ID" value="TFW33726.1"/>
    <property type="molecule type" value="Genomic_DNA"/>
</dbReference>
<keyword evidence="2" id="KW-1185">Reference proteome</keyword>
<dbReference type="Proteomes" id="UP000297258">
    <property type="component" value="Unassembled WGS sequence"/>
</dbReference>
<organism evidence="1 2">
    <name type="scientific">Massilia horti</name>
    <dbReference type="NCBI Taxonomy" id="2562153"/>
    <lineage>
        <taxon>Bacteria</taxon>
        <taxon>Pseudomonadati</taxon>
        <taxon>Pseudomonadota</taxon>
        <taxon>Betaproteobacteria</taxon>
        <taxon>Burkholderiales</taxon>
        <taxon>Oxalobacteraceae</taxon>
        <taxon>Telluria group</taxon>
        <taxon>Massilia</taxon>
    </lineage>
</organism>